<feature type="region of interest" description="Disordered" evidence="1">
    <location>
        <begin position="161"/>
        <end position="180"/>
    </location>
</feature>
<reference evidence="2" key="1">
    <citation type="submission" date="2025-08" db="UniProtKB">
        <authorList>
            <consortium name="Ensembl"/>
        </authorList>
    </citation>
    <scope>IDENTIFICATION</scope>
</reference>
<keyword evidence="3" id="KW-1185">Reference proteome</keyword>
<feature type="region of interest" description="Disordered" evidence="1">
    <location>
        <begin position="121"/>
        <end position="152"/>
    </location>
</feature>
<dbReference type="AlphaFoldDB" id="A0A663MB00"/>
<protein>
    <submittedName>
        <fullName evidence="2">Uncharacterized protein</fullName>
    </submittedName>
</protein>
<organism evidence="2 3">
    <name type="scientific">Athene cunicularia</name>
    <name type="common">Burrowing owl</name>
    <name type="synonym">Speotyto cunicularia</name>
    <dbReference type="NCBI Taxonomy" id="194338"/>
    <lineage>
        <taxon>Eukaryota</taxon>
        <taxon>Metazoa</taxon>
        <taxon>Chordata</taxon>
        <taxon>Craniata</taxon>
        <taxon>Vertebrata</taxon>
        <taxon>Euteleostomi</taxon>
        <taxon>Archelosauria</taxon>
        <taxon>Archosauria</taxon>
        <taxon>Dinosauria</taxon>
        <taxon>Saurischia</taxon>
        <taxon>Theropoda</taxon>
        <taxon>Coelurosauria</taxon>
        <taxon>Aves</taxon>
        <taxon>Neognathae</taxon>
        <taxon>Neoaves</taxon>
        <taxon>Telluraves</taxon>
        <taxon>Strigiformes</taxon>
        <taxon>Strigidae</taxon>
        <taxon>Athene</taxon>
    </lineage>
</organism>
<sequence length="180" mass="19423">MDTCVYCTCLYLCIHMYVGIYMCVQTSMSVYVCVHTHAHVCTETHIPPNACVRPHTPVHVCTCVCSQRTPPQPCQMFPVIHDGCAGGHSPGCWAAEWETVPVPVYQHCFCFASVVKPGSGHPQQEGESSSETSGYSYALRPPSTLRGSSAPGASLLTSTLTPGCMWPHTSPRSPNPAPNI</sequence>
<name>A0A663MB00_ATHCN</name>
<evidence type="ECO:0000313" key="3">
    <source>
        <dbReference type="Proteomes" id="UP000472269"/>
    </source>
</evidence>
<dbReference type="Proteomes" id="UP000472269">
    <property type="component" value="Unplaced"/>
</dbReference>
<reference evidence="2" key="2">
    <citation type="submission" date="2025-09" db="UniProtKB">
        <authorList>
            <consortium name="Ensembl"/>
        </authorList>
    </citation>
    <scope>IDENTIFICATION</scope>
</reference>
<evidence type="ECO:0000313" key="2">
    <source>
        <dbReference type="Ensembl" id="ENSACUP00000009455.1"/>
    </source>
</evidence>
<evidence type="ECO:0000256" key="1">
    <source>
        <dbReference type="SAM" id="MobiDB-lite"/>
    </source>
</evidence>
<accession>A0A663MB00</accession>
<proteinExistence type="predicted"/>
<feature type="compositionally biased region" description="Low complexity" evidence="1">
    <location>
        <begin position="125"/>
        <end position="137"/>
    </location>
</feature>
<dbReference type="Ensembl" id="ENSACUT00000010082.1">
    <property type="protein sequence ID" value="ENSACUP00000009455.1"/>
    <property type="gene ID" value="ENSACUG00000006399.1"/>
</dbReference>